<dbReference type="PANTHER" id="PTHR31113">
    <property type="entry name" value="UPF0496 PROTEIN 3-RELATED"/>
    <property type="match status" value="1"/>
</dbReference>
<feature type="compositionally biased region" description="Pro residues" evidence="7">
    <location>
        <begin position="14"/>
        <end position="25"/>
    </location>
</feature>
<dbReference type="RefSeq" id="XP_030974946.1">
    <property type="nucleotide sequence ID" value="XM_031119086.1"/>
</dbReference>
<evidence type="ECO:0000313" key="9">
    <source>
        <dbReference type="EnsemblPlants" id="QL06p044956:mrna:CDS:5"/>
    </source>
</evidence>
<evidence type="ECO:0000256" key="1">
    <source>
        <dbReference type="ARBA" id="ARBA00004370"/>
    </source>
</evidence>
<dbReference type="Gramene" id="QL06p044956:mrna">
    <property type="protein sequence ID" value="QL06p044956:mrna:CDS:5"/>
    <property type="gene ID" value="QL06p044956"/>
</dbReference>
<keyword evidence="6" id="KW-0175">Coiled coil</keyword>
<dbReference type="KEGG" id="qlo:115994813"/>
<keyword evidence="10" id="KW-1185">Reference proteome</keyword>
<feature type="transmembrane region" description="Helical" evidence="8">
    <location>
        <begin position="237"/>
        <end position="258"/>
    </location>
</feature>
<evidence type="ECO:0000256" key="2">
    <source>
        <dbReference type="ARBA" id="ARBA00009074"/>
    </source>
</evidence>
<dbReference type="PANTHER" id="PTHR31113:SF32">
    <property type="entry name" value="UPF0496 PLANT-LIKE PROTEIN"/>
    <property type="match status" value="1"/>
</dbReference>
<dbReference type="GO" id="GO:0016020">
    <property type="term" value="C:membrane"/>
    <property type="evidence" value="ECO:0007669"/>
    <property type="project" value="UniProtKB-SubCell"/>
</dbReference>
<evidence type="ECO:0000256" key="5">
    <source>
        <dbReference type="ARBA" id="ARBA00023136"/>
    </source>
</evidence>
<dbReference type="GeneID" id="115994813"/>
<dbReference type="RefSeq" id="XP_030974945.1">
    <property type="nucleotide sequence ID" value="XM_031119085.1"/>
</dbReference>
<dbReference type="FunCoup" id="A0A7N2M1R4">
    <property type="interactions" value="268"/>
</dbReference>
<keyword evidence="5 8" id="KW-0472">Membrane</keyword>
<evidence type="ECO:0000256" key="7">
    <source>
        <dbReference type="SAM" id="MobiDB-lite"/>
    </source>
</evidence>
<dbReference type="AlphaFoldDB" id="A0A7N2M1R4"/>
<dbReference type="Proteomes" id="UP000594261">
    <property type="component" value="Chromosome 6"/>
</dbReference>
<evidence type="ECO:0000256" key="6">
    <source>
        <dbReference type="SAM" id="Coils"/>
    </source>
</evidence>
<dbReference type="InterPro" id="IPR007749">
    <property type="entry name" value="DUF677"/>
</dbReference>
<evidence type="ECO:0000256" key="8">
    <source>
        <dbReference type="SAM" id="Phobius"/>
    </source>
</evidence>
<dbReference type="EMBL" id="LRBV02000006">
    <property type="status" value="NOT_ANNOTATED_CDS"/>
    <property type="molecule type" value="Genomic_DNA"/>
</dbReference>
<reference evidence="9" key="2">
    <citation type="submission" date="2021-01" db="UniProtKB">
        <authorList>
            <consortium name="EnsemblPlants"/>
        </authorList>
    </citation>
    <scope>IDENTIFICATION</scope>
</reference>
<proteinExistence type="inferred from homology"/>
<name>A0A7N2M1R4_QUELO</name>
<sequence>MMGGKISKKTSGDAPPPPPPPPPPAEAAAPAQLLQINADATFNVDLSSYEAACMLDPTLQSFDATIQAHTNRVISSLATGVEVRSLSFDALREVTNSLLEMNQDVVKVILDCQKDVWKNREMFSLVEIYFDNSQKTLEFCTALENCLKRTRDNQLMMIQLAVSHFEEEVGDGVDGEKYVKTLQELRKFKAAGDPFTEGFFELFQSVYNQHLSMFSKLQQRKGTLDKKLKSVKTWRRVSNVIFVSAFVSVLIFSVVAAAMAAPPVVTALAAALAVPMGPVGKWCNSLWKRYETALKGQREVISTMHVGTFITMKDLESIRVLVSKVEIKVESLMQNVDFALREEEAVKLAMDEIKKKLEEFMDAIQKLSQHGDKCSQEITRARTVLLRKIMKTPNN</sequence>
<feature type="region of interest" description="Disordered" evidence="7">
    <location>
        <begin position="1"/>
        <end position="27"/>
    </location>
</feature>
<dbReference type="OMA" id="SCITIYD"/>
<dbReference type="RefSeq" id="XP_030974944.1">
    <property type="nucleotide sequence ID" value="XM_031119084.1"/>
</dbReference>
<protein>
    <submittedName>
        <fullName evidence="9">Uncharacterized protein</fullName>
    </submittedName>
</protein>
<gene>
    <name evidence="9" type="primary">LOC115994813</name>
</gene>
<feature type="coiled-coil region" evidence="6">
    <location>
        <begin position="322"/>
        <end position="370"/>
    </location>
</feature>
<reference evidence="9 10" key="1">
    <citation type="journal article" date="2016" name="G3 (Bethesda)">
        <title>First Draft Assembly and Annotation of the Genome of a California Endemic Oak Quercus lobata Nee (Fagaceae).</title>
        <authorList>
            <person name="Sork V.L."/>
            <person name="Fitz-Gibbon S.T."/>
            <person name="Puiu D."/>
            <person name="Crepeau M."/>
            <person name="Gugger P.F."/>
            <person name="Sherman R."/>
            <person name="Stevens K."/>
            <person name="Langley C.H."/>
            <person name="Pellegrini M."/>
            <person name="Salzberg S.L."/>
        </authorList>
    </citation>
    <scope>NUCLEOTIDE SEQUENCE [LARGE SCALE GENOMIC DNA]</scope>
    <source>
        <strain evidence="9 10">cv. SW786</strain>
    </source>
</reference>
<comment type="similarity">
    <text evidence="2">Belongs to the UPF0496 family.</text>
</comment>
<comment type="subcellular location">
    <subcellularLocation>
        <location evidence="1">Membrane</location>
    </subcellularLocation>
</comment>
<dbReference type="Pfam" id="PF05055">
    <property type="entry name" value="DUF677"/>
    <property type="match status" value="1"/>
</dbReference>
<keyword evidence="3 8" id="KW-0812">Transmembrane</keyword>
<dbReference type="RefSeq" id="XP_030974948.1">
    <property type="nucleotide sequence ID" value="XM_031119088.1"/>
</dbReference>
<dbReference type="OrthoDB" id="679959at2759"/>
<dbReference type="EnsemblPlants" id="QL06p044956:mrna">
    <property type="protein sequence ID" value="QL06p044956:mrna:CDS:5"/>
    <property type="gene ID" value="QL06p044956"/>
</dbReference>
<evidence type="ECO:0000313" key="10">
    <source>
        <dbReference type="Proteomes" id="UP000594261"/>
    </source>
</evidence>
<organism evidence="9 10">
    <name type="scientific">Quercus lobata</name>
    <name type="common">Valley oak</name>
    <dbReference type="NCBI Taxonomy" id="97700"/>
    <lineage>
        <taxon>Eukaryota</taxon>
        <taxon>Viridiplantae</taxon>
        <taxon>Streptophyta</taxon>
        <taxon>Embryophyta</taxon>
        <taxon>Tracheophyta</taxon>
        <taxon>Spermatophyta</taxon>
        <taxon>Magnoliopsida</taxon>
        <taxon>eudicotyledons</taxon>
        <taxon>Gunneridae</taxon>
        <taxon>Pentapetalae</taxon>
        <taxon>rosids</taxon>
        <taxon>fabids</taxon>
        <taxon>Fagales</taxon>
        <taxon>Fagaceae</taxon>
        <taxon>Quercus</taxon>
    </lineage>
</organism>
<accession>A0A7N2M1R4</accession>
<dbReference type="InParanoid" id="A0A7N2M1R4"/>
<evidence type="ECO:0000256" key="3">
    <source>
        <dbReference type="ARBA" id="ARBA00022692"/>
    </source>
</evidence>
<feature type="transmembrane region" description="Helical" evidence="8">
    <location>
        <begin position="264"/>
        <end position="283"/>
    </location>
</feature>
<dbReference type="SUPFAM" id="SSF101447">
    <property type="entry name" value="Formin homology 2 domain (FH2 domain)"/>
    <property type="match status" value="1"/>
</dbReference>
<evidence type="ECO:0000256" key="4">
    <source>
        <dbReference type="ARBA" id="ARBA00022989"/>
    </source>
</evidence>
<keyword evidence="4 8" id="KW-1133">Transmembrane helix</keyword>